<dbReference type="Proteomes" id="UP000334340">
    <property type="component" value="Unassembled WGS sequence"/>
</dbReference>
<protein>
    <submittedName>
        <fullName evidence="2">Uncharacterized protein</fullName>
    </submittedName>
</protein>
<gene>
    <name evidence="2" type="ORF">MELA_00996</name>
</gene>
<reference evidence="2 3" key="1">
    <citation type="submission" date="2019-07" db="EMBL/GenBank/DDBJ databases">
        <authorList>
            <person name="Cremers G."/>
        </authorList>
    </citation>
    <scope>NUCLEOTIDE SEQUENCE [LARGE SCALE GENOMIC DNA]</scope>
</reference>
<proteinExistence type="predicted"/>
<keyword evidence="1" id="KW-1133">Transmembrane helix</keyword>
<dbReference type="AlphaFoldDB" id="A0A564ZHI7"/>
<evidence type="ECO:0000256" key="1">
    <source>
        <dbReference type="SAM" id="Phobius"/>
    </source>
</evidence>
<keyword evidence="1" id="KW-0812">Transmembrane</keyword>
<sequence>MPLLKRTSYKAWPLRYLTASAVGLYLLVNAFLILCLAHPHNPRLQGHTDSHPVSVCEWVYKTVSSHMPSSGVTLPLVAVVLPAFLLLPRWRPETYLIRLSGRSPPLPILL</sequence>
<evidence type="ECO:0000313" key="3">
    <source>
        <dbReference type="Proteomes" id="UP000334340"/>
    </source>
</evidence>
<feature type="transmembrane region" description="Helical" evidence="1">
    <location>
        <begin position="72"/>
        <end position="90"/>
    </location>
</feature>
<feature type="transmembrane region" description="Helical" evidence="1">
    <location>
        <begin position="12"/>
        <end position="34"/>
    </location>
</feature>
<name>A0A564ZHI7_9BACT</name>
<dbReference type="EMBL" id="CABIKM010000015">
    <property type="protein sequence ID" value="VUZ84623.1"/>
    <property type="molecule type" value="Genomic_DNA"/>
</dbReference>
<keyword evidence="1" id="KW-0472">Membrane</keyword>
<organism evidence="2 3">
    <name type="scientific">Candidatus Methylomirabilis lanthanidiphila</name>
    <dbReference type="NCBI Taxonomy" id="2211376"/>
    <lineage>
        <taxon>Bacteria</taxon>
        <taxon>Candidatus Methylomirabilota</taxon>
        <taxon>Candidatus Methylomirabilia</taxon>
        <taxon>Candidatus Methylomirabilales</taxon>
        <taxon>Candidatus Methylomirabilaceae</taxon>
        <taxon>Candidatus Methylomirabilis</taxon>
    </lineage>
</organism>
<accession>A0A564ZHI7</accession>
<evidence type="ECO:0000313" key="2">
    <source>
        <dbReference type="EMBL" id="VUZ84623.1"/>
    </source>
</evidence>
<keyword evidence="3" id="KW-1185">Reference proteome</keyword>